<dbReference type="EMBL" id="MT144487">
    <property type="protein sequence ID" value="QJA54222.1"/>
    <property type="molecule type" value="Genomic_DNA"/>
</dbReference>
<organism evidence="1">
    <name type="scientific">viral metagenome</name>
    <dbReference type="NCBI Taxonomy" id="1070528"/>
    <lineage>
        <taxon>unclassified sequences</taxon>
        <taxon>metagenomes</taxon>
        <taxon>organismal metagenomes</taxon>
    </lineage>
</organism>
<reference evidence="1" key="1">
    <citation type="submission" date="2020-03" db="EMBL/GenBank/DDBJ databases">
        <title>The deep terrestrial virosphere.</title>
        <authorList>
            <person name="Holmfeldt K."/>
            <person name="Nilsson E."/>
            <person name="Simone D."/>
            <person name="Lopez-Fernandez M."/>
            <person name="Wu X."/>
            <person name="de Brujin I."/>
            <person name="Lundin D."/>
            <person name="Andersson A."/>
            <person name="Bertilsson S."/>
            <person name="Dopson M."/>
        </authorList>
    </citation>
    <scope>NUCLEOTIDE SEQUENCE</scope>
    <source>
        <strain evidence="1">TM448A04519</strain>
    </source>
</reference>
<evidence type="ECO:0000313" key="1">
    <source>
        <dbReference type="EMBL" id="QJA54222.1"/>
    </source>
</evidence>
<sequence length="134" mass="15363">MAVFPNGCPHCGGTLAREGDEIECINCGRESAGNRIKDRFYEQHHDEILSDIKKLGPVKTRKKWQIPGATFSQLGHRWSVATSEMTTPAARAPTDNHLPAFPEFRDEWPEGIQVEWMEIWLYLVTKQREEVNKV</sequence>
<name>A0A6H2A3C9_9ZZZZ</name>
<gene>
    <name evidence="1" type="ORF">TM448A04519_0010</name>
</gene>
<protein>
    <submittedName>
        <fullName evidence="1">Uncharacterized protein</fullName>
    </submittedName>
</protein>
<proteinExistence type="predicted"/>
<dbReference type="AlphaFoldDB" id="A0A6H2A3C9"/>
<accession>A0A6H2A3C9</accession>